<sequence>MPKLFPDPLPNRVRLDRLHHAEVRVYDALKSGLSAEWVVCYSAKWIGHRRFSGGANVDGETDFIVAHPDLGILLLEVKGGQIDYDGGIDTWTSTDIYGEVHEIDPVGQLRDAKGTLRKKLKDLPSWRGNAPWIVMEYAIVFPDCLLSRQNLTTDPTLSTPSNILIDGGQLGDIEKCLRRVFEHWRGDSPPPAPGSQAQVINALIAMLAPKVSLPNPMVLAIREEEQELLRLTEEQMRLLSFLSTHRRVAISGCAGSGKTMMAVEKARRLASEGFETRLLSYHVPLAQHLKRVTKGIPNLQALTLSELQADDIYEALVVDEGQDFTPKEWDQMLDCLLPDEGILYVFYDDNQRVRAHSELALPEGLSYFPLRENVRNTRAIHARIQPFYDASIQPRGPSGRTVEKIVAESPALIRSALSRTLHHLNITEKIPVADIVVLTPKSLNDSCIANQTLASGFKLMETTPAMEGRSSSTAHLEVRCESVASFKGLESPVVVVVEVDNDLLNSPQYEAICYVAFSRPRLHLVVIGSANALQQLMGDAV</sequence>
<keyword evidence="3" id="KW-1185">Reference proteome</keyword>
<gene>
    <name evidence="2" type="ORF">HNQ39_005731</name>
</gene>
<dbReference type="RefSeq" id="WP_184203972.1">
    <property type="nucleotide sequence ID" value="NZ_JACHGW010000009.1"/>
</dbReference>
<accession>A0A7W9W8S5</accession>
<dbReference type="InterPro" id="IPR027417">
    <property type="entry name" value="P-loop_NTPase"/>
</dbReference>
<dbReference type="Pfam" id="PF08378">
    <property type="entry name" value="NERD"/>
    <property type="match status" value="1"/>
</dbReference>
<dbReference type="EMBL" id="JACHGW010000009">
    <property type="protein sequence ID" value="MBB6053884.1"/>
    <property type="molecule type" value="Genomic_DNA"/>
</dbReference>
<comment type="caution">
    <text evidence="2">The sequence shown here is derived from an EMBL/GenBank/DDBJ whole genome shotgun (WGS) entry which is preliminary data.</text>
</comment>
<dbReference type="InterPro" id="IPR011528">
    <property type="entry name" value="NERD"/>
</dbReference>
<reference evidence="2 3" key="1">
    <citation type="submission" date="2020-08" db="EMBL/GenBank/DDBJ databases">
        <title>Genomic Encyclopedia of Type Strains, Phase IV (KMG-IV): sequencing the most valuable type-strain genomes for metagenomic binning, comparative biology and taxonomic classification.</title>
        <authorList>
            <person name="Goeker M."/>
        </authorList>
    </citation>
    <scope>NUCLEOTIDE SEQUENCE [LARGE SCALE GENOMIC DNA]</scope>
    <source>
        <strain evidence="2 3">DSM 23562</strain>
    </source>
</reference>
<name>A0A7W9W8S5_ARMRO</name>
<protein>
    <recommendedName>
        <fullName evidence="1">NERD domain-containing protein</fullName>
    </recommendedName>
</protein>
<organism evidence="2 3">
    <name type="scientific">Armatimonas rosea</name>
    <dbReference type="NCBI Taxonomy" id="685828"/>
    <lineage>
        <taxon>Bacteria</taxon>
        <taxon>Bacillati</taxon>
        <taxon>Armatimonadota</taxon>
        <taxon>Armatimonadia</taxon>
        <taxon>Armatimonadales</taxon>
        <taxon>Armatimonadaceae</taxon>
        <taxon>Armatimonas</taxon>
    </lineage>
</organism>
<feature type="domain" description="NERD" evidence="1">
    <location>
        <begin position="20"/>
        <end position="125"/>
    </location>
</feature>
<evidence type="ECO:0000259" key="1">
    <source>
        <dbReference type="Pfam" id="PF08378"/>
    </source>
</evidence>
<dbReference type="Gene3D" id="3.40.50.300">
    <property type="entry name" value="P-loop containing nucleotide triphosphate hydrolases"/>
    <property type="match status" value="2"/>
</dbReference>
<proteinExistence type="predicted"/>
<evidence type="ECO:0000313" key="2">
    <source>
        <dbReference type="EMBL" id="MBB6053884.1"/>
    </source>
</evidence>
<dbReference type="AlphaFoldDB" id="A0A7W9W8S5"/>
<dbReference type="Proteomes" id="UP000520814">
    <property type="component" value="Unassembled WGS sequence"/>
</dbReference>
<evidence type="ECO:0000313" key="3">
    <source>
        <dbReference type="Proteomes" id="UP000520814"/>
    </source>
</evidence>
<dbReference type="SUPFAM" id="SSF52540">
    <property type="entry name" value="P-loop containing nucleoside triphosphate hydrolases"/>
    <property type="match status" value="1"/>
</dbReference>